<keyword evidence="3" id="KW-1185">Reference proteome</keyword>
<dbReference type="RefSeq" id="WP_002609376.1">
    <property type="nucleotide sequence ID" value="NC_014623.1"/>
</dbReference>
<dbReference type="eggNOG" id="ENOG5034B6G">
    <property type="taxonomic scope" value="Bacteria"/>
</dbReference>
<gene>
    <name evidence="1" type="ordered locus">STAUR_6954</name>
    <name evidence="2" type="ORF">STIAU_8364</name>
</gene>
<dbReference type="Proteomes" id="UP000001351">
    <property type="component" value="Chromosome"/>
</dbReference>
<dbReference type="STRING" id="378806.STAUR_6954"/>
<sequence length="364" mass="41349">MPDKIQIDPGPLSEEEVHKLTPLVGDLARRHPGLLGLRLIGSAIDPEEALPCGDLDVSWYGHIDATSGDERVIHGAALFEYDGLLIDLARYQWSDFNKIESTCLPAAVATRWAHPIWEREPVFSRARQNLRPLLLDRDWLKRGVDLELRGIRGHLDRWRNPAARPAIGGNFDLMRAWGGWLFLPFLAAVNFCLPSGSRRGLGELRRVSERLGLPWIWRELYSIMGADRPDRTQLLDWSQRVSRLFSRAQAQEMNEHLPRTKLLLRRRYYVEGIQALLARGQEAEATRPLWLAAHGLHELFGATPDAAEAEALVLEVRGTLGITSHGDDVVLPRLERLSGIVSHLERHREHLIESMHREALKHCT</sequence>
<evidence type="ECO:0000313" key="3">
    <source>
        <dbReference type="Proteomes" id="UP000001351"/>
    </source>
</evidence>
<evidence type="ECO:0000313" key="4">
    <source>
        <dbReference type="Proteomes" id="UP000032702"/>
    </source>
</evidence>
<accession>Q09E78</accession>
<reference evidence="2 4" key="1">
    <citation type="submission" date="2006-04" db="EMBL/GenBank/DDBJ databases">
        <authorList>
            <person name="Nierman W.C."/>
        </authorList>
    </citation>
    <scope>NUCLEOTIDE SEQUENCE [LARGE SCALE GENOMIC DNA]</scope>
    <source>
        <strain evidence="2 4">DW4/3-1</strain>
    </source>
</reference>
<dbReference type="EMBL" id="AAMD01000001">
    <property type="protein sequence ID" value="EAU70072.1"/>
    <property type="molecule type" value="Genomic_DNA"/>
</dbReference>
<name>Q09E78_STIAD</name>
<proteinExistence type="predicted"/>
<evidence type="ECO:0000313" key="2">
    <source>
        <dbReference type="EMBL" id="EAU70072.1"/>
    </source>
</evidence>
<reference evidence="1 3" key="2">
    <citation type="journal article" date="2011" name="Mol. Biol. Evol.">
        <title>Comparative genomic analysis of fruiting body formation in Myxococcales.</title>
        <authorList>
            <person name="Huntley S."/>
            <person name="Hamann N."/>
            <person name="Wegener-Feldbrugge S."/>
            <person name="Treuner-Lange A."/>
            <person name="Kube M."/>
            <person name="Reinhardt R."/>
            <person name="Klages S."/>
            <person name="Muller R."/>
            <person name="Ronning C.M."/>
            <person name="Nierman W.C."/>
            <person name="Sogaard-Andersen L."/>
        </authorList>
    </citation>
    <scope>NUCLEOTIDE SEQUENCE [LARGE SCALE GENOMIC DNA]</scope>
    <source>
        <strain evidence="1 3">DW4/3-1</strain>
    </source>
</reference>
<evidence type="ECO:0000313" key="1">
    <source>
        <dbReference type="EMBL" id="ADO74710.1"/>
    </source>
</evidence>
<dbReference type="KEGG" id="sur:STAUR_6954"/>
<dbReference type="EMBL" id="CP002271">
    <property type="protein sequence ID" value="ADO74710.1"/>
    <property type="molecule type" value="Genomic_DNA"/>
</dbReference>
<dbReference type="AlphaFoldDB" id="Q09E78"/>
<protein>
    <submittedName>
        <fullName evidence="2">Uncharacterized protein</fullName>
    </submittedName>
</protein>
<organism evidence="2 4">
    <name type="scientific">Stigmatella aurantiaca (strain DW4/3-1)</name>
    <dbReference type="NCBI Taxonomy" id="378806"/>
    <lineage>
        <taxon>Bacteria</taxon>
        <taxon>Pseudomonadati</taxon>
        <taxon>Myxococcota</taxon>
        <taxon>Myxococcia</taxon>
        <taxon>Myxococcales</taxon>
        <taxon>Cystobacterineae</taxon>
        <taxon>Archangiaceae</taxon>
        <taxon>Stigmatella</taxon>
    </lineage>
</organism>
<dbReference type="HOGENOM" id="CLU_760567_0_0_7"/>
<dbReference type="Proteomes" id="UP000032702">
    <property type="component" value="Unassembled WGS sequence"/>
</dbReference>